<dbReference type="Proteomes" id="UP001596548">
    <property type="component" value="Unassembled WGS sequence"/>
</dbReference>
<name>A0ABW2I420_9ACTN</name>
<protein>
    <recommendedName>
        <fullName evidence="3">Transposase</fullName>
    </recommendedName>
</protein>
<dbReference type="RefSeq" id="WP_378977149.1">
    <property type="nucleotide sequence ID" value="NZ_JBHTBJ010000056.1"/>
</dbReference>
<gene>
    <name evidence="1" type="ORF">ACFQS1_37210</name>
</gene>
<comment type="caution">
    <text evidence="1">The sequence shown here is derived from an EMBL/GenBank/DDBJ whole genome shotgun (WGS) entry which is preliminary data.</text>
</comment>
<proteinExistence type="predicted"/>
<evidence type="ECO:0008006" key="3">
    <source>
        <dbReference type="Google" id="ProtNLM"/>
    </source>
</evidence>
<dbReference type="EMBL" id="JBHTBJ010000056">
    <property type="protein sequence ID" value="MFC7279635.1"/>
    <property type="molecule type" value="Genomic_DNA"/>
</dbReference>
<sequence length="141" mass="16342">MKGELAQIEDQDWFDRLQRVRVLGHARAKVGQAVSWFHTIQNEFFKGRSFDVQADQTWVLLPPGRRVNRVHVPVEGNLPEALIGIEQISYGQQRHLCDHVAVEPLDLRIRPFGLRDRVGVLAALDVPERLRRRYEVSSRQL</sequence>
<evidence type="ECO:0000313" key="2">
    <source>
        <dbReference type="Proteomes" id="UP001596548"/>
    </source>
</evidence>
<keyword evidence="2" id="KW-1185">Reference proteome</keyword>
<organism evidence="1 2">
    <name type="scientific">Paractinoplanes rhizophilus</name>
    <dbReference type="NCBI Taxonomy" id="1416877"/>
    <lineage>
        <taxon>Bacteria</taxon>
        <taxon>Bacillati</taxon>
        <taxon>Actinomycetota</taxon>
        <taxon>Actinomycetes</taxon>
        <taxon>Micromonosporales</taxon>
        <taxon>Micromonosporaceae</taxon>
        <taxon>Paractinoplanes</taxon>
    </lineage>
</organism>
<accession>A0ABW2I420</accession>
<reference evidence="2" key="1">
    <citation type="journal article" date="2019" name="Int. J. Syst. Evol. Microbiol.">
        <title>The Global Catalogue of Microorganisms (GCM) 10K type strain sequencing project: providing services to taxonomists for standard genome sequencing and annotation.</title>
        <authorList>
            <consortium name="The Broad Institute Genomics Platform"/>
            <consortium name="The Broad Institute Genome Sequencing Center for Infectious Disease"/>
            <person name="Wu L."/>
            <person name="Ma J."/>
        </authorList>
    </citation>
    <scope>NUCLEOTIDE SEQUENCE [LARGE SCALE GENOMIC DNA]</scope>
    <source>
        <strain evidence="2">XZYJT-10</strain>
    </source>
</reference>
<evidence type="ECO:0000313" key="1">
    <source>
        <dbReference type="EMBL" id="MFC7279635.1"/>
    </source>
</evidence>